<keyword evidence="2" id="KW-0539">Nucleus</keyword>
<dbReference type="Proteomes" id="UP000515152">
    <property type="component" value="Chromosome 19"/>
</dbReference>
<reference evidence="10 11" key="1">
    <citation type="submission" date="2025-04" db="UniProtKB">
        <authorList>
            <consortium name="RefSeq"/>
        </authorList>
    </citation>
    <scope>IDENTIFICATION</scope>
</reference>
<comment type="similarity">
    <text evidence="3">Belongs to the CPSF1 family.</text>
</comment>
<protein>
    <recommendedName>
        <fullName evidence="4">Cleavage and polyadenylation specificity factor subunit 1</fullName>
    </recommendedName>
</protein>
<dbReference type="InterPro" id="IPR004871">
    <property type="entry name" value="RSE1/DDB1/CPSF1_C"/>
</dbReference>
<dbReference type="Pfam" id="PF03178">
    <property type="entry name" value="CPSF_A"/>
    <property type="match status" value="1"/>
</dbReference>
<evidence type="ECO:0000256" key="1">
    <source>
        <dbReference type="ARBA" id="ARBA00004642"/>
    </source>
</evidence>
<dbReference type="FunFam" id="2.130.10.10:FF:000544">
    <property type="entry name" value="cleavage and polyadenylation specificity factor subunit 1"/>
    <property type="match status" value="1"/>
</dbReference>
<feature type="domain" description="RSE1/DDB1/CPSF1 C-terminal" evidence="6">
    <location>
        <begin position="1082"/>
        <end position="1416"/>
    </location>
</feature>
<dbReference type="PANTHER" id="PTHR10644">
    <property type="entry name" value="DNA REPAIR/RNA PROCESSING CPSF FAMILY"/>
    <property type="match status" value="1"/>
</dbReference>
<sequence length="1451" mass="163222">MYAVYRQAHSPTAVEFSVYCNFISSEEKNLVVAGTSQLYVYRIIHDVENANKTEKSTDVKSRKEKLEQVASFSLFGNVMSMASVQLASTNRDALLLSFKDAKLSVVEYDPGTHDLKTLSLHYFEEPELRDGFVQNVHIPIVRVDPENRCAVMLVYGTRLVVLPFRRDTLTDEQEGIVGEGQKSNFLPSYIIDVRELDEKLLNIIDMKFLHGYYEPTLLILYEPNQTWPGRVAVRQDTCSIVAISLNIMQKVHPVIWSLSNLPFDCTQVMPVPKPIGGVVVFAVNSLLYLNQSVPPYGVALNSQTNGTTAFPLKVQDELRISLDCSQASFIGPDKMVISLKGGEIYVLTLITDGMRSVRSFHFDKAAASVLTTCMMTMEPGYLFLGSRLGNSLLLKYTEKFQEPPMDEDEDEDNEKDKERDKGEEPPSKKKRMDSSASWTAKSSMPDELDEIEVYGSEAQSGTQLATYSFEVCDSILNIGPCANASMGEPAFLSEEFQNNPEPDLEVVVCSGFGKNGALSVLQRSIRPQVVTTFELPGCHDMWTVISSEEKPEQSSTEEADSQNPEEEKQEPTIEDEKNKHGFLILSREDSTMILQTGQEIMELDTSGFATQGPTVFAGNIGDNKYIIQVSPMGIRLLEGVNQLHFIPVDLGSPIVQCSVADPYVVIMTAEGVVTMFALKTDSYMGKTHRLALQKPQIHMQSRVITLCAYRDVSGIFTTENKVNFQAKEDVGERSHPETELVMQDMSNTVDDEEEMLYGDSGPPSSPKDEASYAASAARHSGKGVHGKKEPTHWCIVVRENGVMEIFQLPDWRLVFLVKNFPVGQRVLVDSSAGQSATQEGKKEEVTRQGDIPLVKEVSLVALGYNKSRPYLLVHVEQELLIYEAFPYDQKLAQSNLKVRFKKMPHNINFREKKAKLSKRDKKAEGPGEDGAGVKGRVARFRYFRDISGYSGVFICGPSPHWMLVTSRGAMRLHPMIIDGPIESFSPFHNINCPKGFLYFNKQGELRISVLPTYLSYDAPWPVRKIPLRCTVHYVSYHVESKVYAVCTSVKEPCTRIPRMTGEEKEYETIERDDRYINPQQEKFSIQLISPVSWEAIPNTRIDLEEWEHVTCMKTVALKSQETVSGLKGYVALGTCLMQGEEVTCRGRILILDVIEVVPEPGQPLTKNKFKVLYEKEQKGPVTALCHCSGYLVSAIGQKIFLWSLKDNDLTGMAFIDTQLYIHQLISLKNFILAADVMKSISLLRYQEESKTLSLVSRDAKPLEVYSIEFMVDNNQIGFLVSDRDKNLLVHMYLPEAKESYGGMRLLRRGDFNAGAHVNALWRMPCRGALDSTKKSLAWDNKHITWFATLDGGIGLLLPMQEKTYRRLLMLQNALTTMLPHHAGLNPKAFRGLQSDRRLLQNPMRNILDGELLNKFLYLSTMERSELAKKIGTTSDIILEDLLDIDRVTAHF</sequence>
<dbReference type="GO" id="GO:0005654">
    <property type="term" value="C:nucleoplasm"/>
    <property type="evidence" value="ECO:0007669"/>
    <property type="project" value="UniProtKB-SubCell"/>
</dbReference>
<evidence type="ECO:0000259" key="6">
    <source>
        <dbReference type="Pfam" id="PF03178"/>
    </source>
</evidence>
<dbReference type="RefSeq" id="XP_031442290.1">
    <property type="nucleotide sequence ID" value="XM_031586430.2"/>
</dbReference>
<feature type="domain" description="RSE1/DDB1/CPSF1 second beta-propeller" evidence="8">
    <location>
        <begin position="527"/>
        <end position="1009"/>
    </location>
</feature>
<dbReference type="Gene3D" id="1.10.150.910">
    <property type="match status" value="1"/>
</dbReference>
<feature type="compositionally biased region" description="Basic and acidic residues" evidence="5">
    <location>
        <begin position="414"/>
        <end position="427"/>
    </location>
</feature>
<dbReference type="KEGG" id="char:105904942"/>
<evidence type="ECO:0000259" key="8">
    <source>
        <dbReference type="Pfam" id="PF23726"/>
    </source>
</evidence>
<feature type="region of interest" description="Disordered" evidence="5">
    <location>
        <begin position="400"/>
        <end position="443"/>
    </location>
</feature>
<dbReference type="InterPro" id="IPR050358">
    <property type="entry name" value="RSE1/DDB1/CFT1"/>
</dbReference>
<dbReference type="FunFam" id="2.130.10.10:FF:000100">
    <property type="entry name" value="Cleavage and polyadenylation specificity factor subunit 1"/>
    <property type="match status" value="1"/>
</dbReference>
<dbReference type="FunFam" id="2.130.10.10:FF:000118">
    <property type="entry name" value="Cleavage and polyadenylation specificity factor subunit 1"/>
    <property type="match status" value="1"/>
</dbReference>
<evidence type="ECO:0000256" key="2">
    <source>
        <dbReference type="ARBA" id="ARBA00023242"/>
    </source>
</evidence>
<dbReference type="InterPro" id="IPR018846">
    <property type="entry name" value="Beta-prop_RSE1/DDB1/CPSF1_1st"/>
</dbReference>
<name>A0A6P8GWH1_CLUHA</name>
<evidence type="ECO:0000313" key="10">
    <source>
        <dbReference type="RefSeq" id="XP_031442290.1"/>
    </source>
</evidence>
<dbReference type="InterPro" id="IPR015943">
    <property type="entry name" value="WD40/YVTN_repeat-like_dom_sf"/>
</dbReference>
<dbReference type="FunFam" id="2.130.10.10:FF:002223">
    <property type="entry name" value="Cleavage and polyadenylation specific factor 1"/>
    <property type="match status" value="1"/>
</dbReference>
<dbReference type="CTD" id="29894"/>
<keyword evidence="9" id="KW-1185">Reference proteome</keyword>
<dbReference type="GO" id="GO:0031123">
    <property type="term" value="P:RNA 3'-end processing"/>
    <property type="evidence" value="ECO:0007669"/>
    <property type="project" value="UniProtKB-ARBA"/>
</dbReference>
<dbReference type="Gene3D" id="2.130.10.10">
    <property type="entry name" value="YVTN repeat-like/Quinoprotein amine dehydrogenase"/>
    <property type="match status" value="2"/>
</dbReference>
<feature type="compositionally biased region" description="Acidic residues" evidence="5">
    <location>
        <begin position="555"/>
        <end position="564"/>
    </location>
</feature>
<dbReference type="GO" id="GO:0003676">
    <property type="term" value="F:nucleic acid binding"/>
    <property type="evidence" value="ECO:0007669"/>
    <property type="project" value="InterPro"/>
</dbReference>
<dbReference type="RefSeq" id="XP_031442291.1">
    <property type="nucleotide sequence ID" value="XM_031586431.2"/>
</dbReference>
<comment type="subcellular location">
    <subcellularLocation>
        <location evidence="1">Nucleus</location>
        <location evidence="1">Nucleoplasm</location>
    </subcellularLocation>
</comment>
<feature type="region of interest" description="Disordered" evidence="5">
    <location>
        <begin position="548"/>
        <end position="576"/>
    </location>
</feature>
<evidence type="ECO:0000256" key="3">
    <source>
        <dbReference type="ARBA" id="ARBA00038446"/>
    </source>
</evidence>
<evidence type="ECO:0000313" key="11">
    <source>
        <dbReference type="RefSeq" id="XP_031442291.1"/>
    </source>
</evidence>
<dbReference type="InterPro" id="IPR058543">
    <property type="entry name" value="Beta-prop_RSE1/DDB1/CPSF1_2nd"/>
</dbReference>
<feature type="region of interest" description="Disordered" evidence="5">
    <location>
        <begin position="754"/>
        <end position="786"/>
    </location>
</feature>
<dbReference type="Pfam" id="PF23726">
    <property type="entry name" value="Beta-prop_RSE1_2nd"/>
    <property type="match status" value="1"/>
</dbReference>
<feature type="compositionally biased region" description="Acidic residues" evidence="5">
    <location>
        <begin position="404"/>
        <end position="413"/>
    </location>
</feature>
<dbReference type="GeneID" id="105904942"/>
<feature type="compositionally biased region" description="Basic and acidic residues" evidence="5">
    <location>
        <begin position="565"/>
        <end position="576"/>
    </location>
</feature>
<organism evidence="9 11">
    <name type="scientific">Clupea harengus</name>
    <name type="common">Atlantic herring</name>
    <dbReference type="NCBI Taxonomy" id="7950"/>
    <lineage>
        <taxon>Eukaryota</taxon>
        <taxon>Metazoa</taxon>
        <taxon>Chordata</taxon>
        <taxon>Craniata</taxon>
        <taxon>Vertebrata</taxon>
        <taxon>Euteleostomi</taxon>
        <taxon>Actinopterygii</taxon>
        <taxon>Neopterygii</taxon>
        <taxon>Teleostei</taxon>
        <taxon>Clupei</taxon>
        <taxon>Clupeiformes</taxon>
        <taxon>Clupeoidei</taxon>
        <taxon>Clupeidae</taxon>
        <taxon>Clupea</taxon>
    </lineage>
</organism>
<accession>A0A6P8GWH1</accession>
<evidence type="ECO:0000259" key="7">
    <source>
        <dbReference type="Pfam" id="PF10433"/>
    </source>
</evidence>
<evidence type="ECO:0000256" key="4">
    <source>
        <dbReference type="ARBA" id="ARBA00068483"/>
    </source>
</evidence>
<proteinExistence type="inferred from homology"/>
<evidence type="ECO:0000313" key="9">
    <source>
        <dbReference type="Proteomes" id="UP000515152"/>
    </source>
</evidence>
<evidence type="ECO:0000256" key="5">
    <source>
        <dbReference type="SAM" id="MobiDB-lite"/>
    </source>
</evidence>
<dbReference type="Pfam" id="PF10433">
    <property type="entry name" value="Beta-prop_RSE1_1st"/>
    <property type="match status" value="1"/>
</dbReference>
<dbReference type="FunFam" id="1.10.150.910:FF:000005">
    <property type="entry name" value="Cleavage and polyadenylation specific factor 1"/>
    <property type="match status" value="1"/>
</dbReference>
<dbReference type="GeneTree" id="ENSGT00950000183151"/>
<dbReference type="OrthoDB" id="6109at2759"/>
<gene>
    <name evidence="10 11" type="primary">cpsf1</name>
</gene>
<feature type="domain" description="RSE1/DDB1/CPSF1 first beta-propeller" evidence="7">
    <location>
        <begin position="14"/>
        <end position="400"/>
    </location>
</feature>